<proteinExistence type="inferred from homology"/>
<evidence type="ECO:0000313" key="14">
    <source>
        <dbReference type="EMBL" id="WAR09731.1"/>
    </source>
</evidence>
<dbReference type="Gene3D" id="3.40.50.10140">
    <property type="entry name" value="Toll/interleukin-1 receptor homology (TIR) domain"/>
    <property type="match status" value="1"/>
</dbReference>
<comment type="similarity">
    <text evidence="2">Belongs to the Toll-like receptor family.</text>
</comment>
<keyword evidence="8 11" id="KW-0472">Membrane</keyword>
<evidence type="ECO:0000256" key="7">
    <source>
        <dbReference type="ARBA" id="ARBA00022989"/>
    </source>
</evidence>
<dbReference type="Gene3D" id="3.80.10.10">
    <property type="entry name" value="Ribonuclease Inhibitor"/>
    <property type="match status" value="3"/>
</dbReference>
<dbReference type="SUPFAM" id="SSF52058">
    <property type="entry name" value="L domain-like"/>
    <property type="match status" value="1"/>
</dbReference>
<keyword evidence="4 11" id="KW-0812">Transmembrane</keyword>
<feature type="domain" description="TIR" evidence="13">
    <location>
        <begin position="695"/>
        <end position="835"/>
    </location>
</feature>
<dbReference type="PANTHER" id="PTHR24365:SF541">
    <property type="entry name" value="PROTEIN TOLL-RELATED"/>
    <property type="match status" value="1"/>
</dbReference>
<keyword evidence="3" id="KW-0433">Leucine-rich repeat</keyword>
<evidence type="ECO:0000256" key="10">
    <source>
        <dbReference type="ARBA" id="ARBA00023180"/>
    </source>
</evidence>
<dbReference type="Pfam" id="PF13855">
    <property type="entry name" value="LRR_8"/>
    <property type="match status" value="1"/>
</dbReference>
<comment type="subcellular location">
    <subcellularLocation>
        <location evidence="1">Membrane</location>
        <topology evidence="1">Single-pass type I membrane protein</topology>
    </subcellularLocation>
</comment>
<dbReference type="Proteomes" id="UP001164746">
    <property type="component" value="Chromosome 7"/>
</dbReference>
<evidence type="ECO:0000256" key="5">
    <source>
        <dbReference type="ARBA" id="ARBA00022729"/>
    </source>
</evidence>
<evidence type="ECO:0000256" key="6">
    <source>
        <dbReference type="ARBA" id="ARBA00022737"/>
    </source>
</evidence>
<dbReference type="EMBL" id="CP111018">
    <property type="protein sequence ID" value="WAR09731.1"/>
    <property type="molecule type" value="Genomic_DNA"/>
</dbReference>
<accession>A0ABY7ERB9</accession>
<protein>
    <submittedName>
        <fullName evidence="14">TLR4-like protein</fullName>
    </submittedName>
</protein>
<keyword evidence="10" id="KW-0325">Glycoprotein</keyword>
<evidence type="ECO:0000256" key="1">
    <source>
        <dbReference type="ARBA" id="ARBA00004479"/>
    </source>
</evidence>
<dbReference type="InterPro" id="IPR001611">
    <property type="entry name" value="Leu-rich_rpt"/>
</dbReference>
<keyword evidence="6" id="KW-0677">Repeat</keyword>
<dbReference type="InterPro" id="IPR032675">
    <property type="entry name" value="LRR_dom_sf"/>
</dbReference>
<feature type="chain" id="PRO_5046683314" evidence="12">
    <location>
        <begin position="23"/>
        <end position="837"/>
    </location>
</feature>
<evidence type="ECO:0000256" key="11">
    <source>
        <dbReference type="SAM" id="Phobius"/>
    </source>
</evidence>
<feature type="signal peptide" evidence="12">
    <location>
        <begin position="1"/>
        <end position="22"/>
    </location>
</feature>
<feature type="transmembrane region" description="Helical" evidence="11">
    <location>
        <begin position="643"/>
        <end position="663"/>
    </location>
</feature>
<sequence>MIVLVLRLFLLCVCVIVHYANGFKCGPDNKCECKQINKMSSEMNCEATHVKLKDMCDSISQKHNDITILNAGRNNIGIPKANDTTGCRNVSSLNLKYNQISHLEKDVFSPFANLVRLDLSDNLLPLLNTSLADFSALPKSLTALRLTGNFRTYENWSFDFNYPNLTCLQNLKIVYFDGIQKDFGEEYKHMDLWNVSVGSKGLFGSCRLKEIFGSTFRMLQSVRFLDVSSCLLEVIHKDAFQHLSQLEILDLSINRRLGFSPLINISYSLQFTNIKVLNYSHVYTTFGLGTILLKRDICYFRNTSLRELALDGNRMQIIEANALLLTPKQLEVIHIHENKFSFGLFLLQLACLNNIVYVYASHQNIVHPPINFFAEPLPKNDNNRSRESDCPFMTESNLQLIAKSIPGCSYFTPGKRKLILKARIPKKVKTVSFADSNIAYTDLSEIKIRPKDNSIEELDFSNNNFHYLSGFIGPFPNLKKLSLSRCYCSYLGPKFLNSSSIENLQLDRNYLGKSLSHDIAKTMFENVDTLKILNLSTNRITTTLAFTTSTQFDTYTKRKYSKSLTENSRRLKTDFSVDLRNNTIEYSCDNKNFLTWLVEHKKHFIGFDEMTFVNRNGKHLNAKEFLNQVNHLNSDCISHTLEIALSSTSAAIALTIVLIAVLYKNRWKIRYWYYMTRRKHFGYQRLNNENEEDQYMYDAFISYADEDGEFIREDIMPKLEENGMKLCVHQRDFLPGIPIADNIVDAIQNSRKTLVVISRPFIKGKWCMYEFNMARMETMNKRPEAGCLVVVLLEVVPARDMPLELLEWIKVHSYIEYTNDVEGGLLFWDKLMAAVRN</sequence>
<evidence type="ECO:0000256" key="12">
    <source>
        <dbReference type="SAM" id="SignalP"/>
    </source>
</evidence>
<evidence type="ECO:0000256" key="9">
    <source>
        <dbReference type="ARBA" id="ARBA00023170"/>
    </source>
</evidence>
<reference evidence="14" key="1">
    <citation type="submission" date="2022-11" db="EMBL/GenBank/DDBJ databases">
        <title>Centuries of genome instability and evolution in soft-shell clam transmissible cancer (bioRxiv).</title>
        <authorList>
            <person name="Hart S.F.M."/>
            <person name="Yonemitsu M.A."/>
            <person name="Giersch R.M."/>
            <person name="Beal B.F."/>
            <person name="Arriagada G."/>
            <person name="Davis B.W."/>
            <person name="Ostrander E.A."/>
            <person name="Goff S.P."/>
            <person name="Metzger M.J."/>
        </authorList>
    </citation>
    <scope>NUCLEOTIDE SEQUENCE</scope>
    <source>
        <strain evidence="14">MELC-2E11</strain>
        <tissue evidence="14">Siphon/mantle</tissue>
    </source>
</reference>
<keyword evidence="9" id="KW-0675">Receptor</keyword>
<dbReference type="PANTHER" id="PTHR24365">
    <property type="entry name" value="TOLL-LIKE RECEPTOR"/>
    <property type="match status" value="1"/>
</dbReference>
<gene>
    <name evidence="14" type="ORF">MAR_034807</name>
</gene>
<dbReference type="InterPro" id="IPR003591">
    <property type="entry name" value="Leu-rich_rpt_typical-subtyp"/>
</dbReference>
<evidence type="ECO:0000256" key="2">
    <source>
        <dbReference type="ARBA" id="ARBA00009634"/>
    </source>
</evidence>
<dbReference type="InterPro" id="IPR000157">
    <property type="entry name" value="TIR_dom"/>
</dbReference>
<evidence type="ECO:0000313" key="15">
    <source>
        <dbReference type="Proteomes" id="UP001164746"/>
    </source>
</evidence>
<evidence type="ECO:0000259" key="13">
    <source>
        <dbReference type="PROSITE" id="PS50104"/>
    </source>
</evidence>
<keyword evidence="7 11" id="KW-1133">Transmembrane helix</keyword>
<organism evidence="14 15">
    <name type="scientific">Mya arenaria</name>
    <name type="common">Soft-shell clam</name>
    <dbReference type="NCBI Taxonomy" id="6604"/>
    <lineage>
        <taxon>Eukaryota</taxon>
        <taxon>Metazoa</taxon>
        <taxon>Spiralia</taxon>
        <taxon>Lophotrochozoa</taxon>
        <taxon>Mollusca</taxon>
        <taxon>Bivalvia</taxon>
        <taxon>Autobranchia</taxon>
        <taxon>Heteroconchia</taxon>
        <taxon>Euheterodonta</taxon>
        <taxon>Imparidentia</taxon>
        <taxon>Neoheterodontei</taxon>
        <taxon>Myida</taxon>
        <taxon>Myoidea</taxon>
        <taxon>Myidae</taxon>
        <taxon>Mya</taxon>
    </lineage>
</organism>
<dbReference type="PIRSF" id="PIRSF037595">
    <property type="entry name" value="Toll-like_receptor"/>
    <property type="match status" value="1"/>
</dbReference>
<dbReference type="SMART" id="SM00255">
    <property type="entry name" value="TIR"/>
    <property type="match status" value="1"/>
</dbReference>
<dbReference type="SUPFAM" id="SSF52200">
    <property type="entry name" value="Toll/Interleukin receptor TIR domain"/>
    <property type="match status" value="1"/>
</dbReference>
<keyword evidence="5 12" id="KW-0732">Signal</keyword>
<evidence type="ECO:0000256" key="4">
    <source>
        <dbReference type="ARBA" id="ARBA00022692"/>
    </source>
</evidence>
<dbReference type="SMART" id="SM00369">
    <property type="entry name" value="LRR_TYP"/>
    <property type="match status" value="4"/>
</dbReference>
<name>A0ABY7ERB9_MYAAR</name>
<dbReference type="InterPro" id="IPR035897">
    <property type="entry name" value="Toll_tir_struct_dom_sf"/>
</dbReference>
<dbReference type="PROSITE" id="PS50104">
    <property type="entry name" value="TIR"/>
    <property type="match status" value="1"/>
</dbReference>
<dbReference type="Pfam" id="PF13676">
    <property type="entry name" value="TIR_2"/>
    <property type="match status" value="1"/>
</dbReference>
<dbReference type="InterPro" id="IPR017241">
    <property type="entry name" value="Toll-like_receptor"/>
</dbReference>
<evidence type="ECO:0000256" key="8">
    <source>
        <dbReference type="ARBA" id="ARBA00023136"/>
    </source>
</evidence>
<dbReference type="PRINTS" id="PR01537">
    <property type="entry name" value="INTRLKN1R1F"/>
</dbReference>
<keyword evidence="15" id="KW-1185">Reference proteome</keyword>
<evidence type="ECO:0000256" key="3">
    <source>
        <dbReference type="ARBA" id="ARBA00022614"/>
    </source>
</evidence>